<evidence type="ECO:0000256" key="4">
    <source>
        <dbReference type="PIRSR" id="PIRSR000077-4"/>
    </source>
</evidence>
<keyword evidence="7" id="KW-1185">Reference proteome</keyword>
<feature type="domain" description="Thioredoxin" evidence="5">
    <location>
        <begin position="1"/>
        <end position="106"/>
    </location>
</feature>
<dbReference type="CDD" id="cd02947">
    <property type="entry name" value="TRX_family"/>
    <property type="match status" value="1"/>
</dbReference>
<evidence type="ECO:0000313" key="7">
    <source>
        <dbReference type="Proteomes" id="UP000654370"/>
    </source>
</evidence>
<feature type="active site" description="Nucleophile" evidence="3">
    <location>
        <position position="35"/>
    </location>
</feature>
<dbReference type="SUPFAM" id="SSF52833">
    <property type="entry name" value="Thioredoxin-like"/>
    <property type="match status" value="1"/>
</dbReference>
<comment type="similarity">
    <text evidence="2">Belongs to the thioredoxin family.</text>
</comment>
<keyword evidence="4" id="KW-0676">Redox-active center</keyword>
<feature type="site" description="Contributes to redox potential value" evidence="3">
    <location>
        <position position="34"/>
    </location>
</feature>
<evidence type="ECO:0000256" key="3">
    <source>
        <dbReference type="PIRSR" id="PIRSR000077-1"/>
    </source>
</evidence>
<dbReference type="InterPro" id="IPR005746">
    <property type="entry name" value="Thioredoxin"/>
</dbReference>
<dbReference type="EMBL" id="JAEPQZ010000004">
    <property type="protein sequence ID" value="KAG2182044.1"/>
    <property type="molecule type" value="Genomic_DNA"/>
</dbReference>
<comment type="caution">
    <text evidence="6">The sequence shown here is derived from an EMBL/GenBank/DDBJ whole genome shotgun (WGS) entry which is preliminary data.</text>
</comment>
<dbReference type="Proteomes" id="UP000654370">
    <property type="component" value="Unassembled WGS sequence"/>
</dbReference>
<dbReference type="PIRSF" id="PIRSF000077">
    <property type="entry name" value="Thioredoxin"/>
    <property type="match status" value="1"/>
</dbReference>
<evidence type="ECO:0000256" key="1">
    <source>
        <dbReference type="ARBA" id="ARBA00023157"/>
    </source>
</evidence>
<dbReference type="OrthoDB" id="2121326at2759"/>
<sequence length="106" mass="11653">MAIDNEPKNLQEFKSLIASDKLTAVDFHAQWCGPCKIVGPKFVKLVEVYPNVQFAKVDVDEGADIAEEYSIRAMPTFLFFKDGVKVGEVVGANIAAVEAKIKEFSS</sequence>
<dbReference type="Gene3D" id="3.40.30.10">
    <property type="entry name" value="Glutaredoxin"/>
    <property type="match status" value="1"/>
</dbReference>
<dbReference type="AlphaFoldDB" id="A0A8H7PZ11"/>
<feature type="active site" description="Nucleophile" evidence="3">
    <location>
        <position position="32"/>
    </location>
</feature>
<feature type="site" description="Deprotonates C-terminal active site Cys" evidence="3">
    <location>
        <position position="26"/>
    </location>
</feature>
<dbReference type="FunFam" id="3.40.30.10:FF:000245">
    <property type="entry name" value="Thioredoxin"/>
    <property type="match status" value="1"/>
</dbReference>
<keyword evidence="1 4" id="KW-1015">Disulfide bond</keyword>
<organism evidence="6 7">
    <name type="scientific">Mortierella isabellina</name>
    <name type="common">Filamentous fungus</name>
    <name type="synonym">Umbelopsis isabellina</name>
    <dbReference type="NCBI Taxonomy" id="91625"/>
    <lineage>
        <taxon>Eukaryota</taxon>
        <taxon>Fungi</taxon>
        <taxon>Fungi incertae sedis</taxon>
        <taxon>Mucoromycota</taxon>
        <taxon>Mucoromycotina</taxon>
        <taxon>Umbelopsidomycetes</taxon>
        <taxon>Umbelopsidales</taxon>
        <taxon>Umbelopsidaceae</taxon>
        <taxon>Umbelopsis</taxon>
    </lineage>
</organism>
<dbReference type="InterPro" id="IPR036249">
    <property type="entry name" value="Thioredoxin-like_sf"/>
</dbReference>
<dbReference type="Pfam" id="PF00085">
    <property type="entry name" value="Thioredoxin"/>
    <property type="match status" value="1"/>
</dbReference>
<evidence type="ECO:0000259" key="5">
    <source>
        <dbReference type="PROSITE" id="PS51352"/>
    </source>
</evidence>
<name>A0A8H7PZ11_MORIS</name>
<feature type="disulfide bond" description="Redox-active" evidence="4">
    <location>
        <begin position="32"/>
        <end position="35"/>
    </location>
</feature>
<evidence type="ECO:0000313" key="6">
    <source>
        <dbReference type="EMBL" id="KAG2182044.1"/>
    </source>
</evidence>
<dbReference type="PRINTS" id="PR00421">
    <property type="entry name" value="THIOREDOXIN"/>
</dbReference>
<proteinExistence type="inferred from homology"/>
<evidence type="ECO:0000256" key="2">
    <source>
        <dbReference type="PIRNR" id="PIRNR000077"/>
    </source>
</evidence>
<gene>
    <name evidence="6" type="ORF">INT43_006970</name>
</gene>
<accession>A0A8H7PZ11</accession>
<dbReference type="GO" id="GO:0015035">
    <property type="term" value="F:protein-disulfide reductase activity"/>
    <property type="evidence" value="ECO:0007669"/>
    <property type="project" value="InterPro"/>
</dbReference>
<reference evidence="6" key="1">
    <citation type="submission" date="2020-12" db="EMBL/GenBank/DDBJ databases">
        <title>Metabolic potential, ecology and presence of endohyphal bacteria is reflected in genomic diversity of Mucoromycotina.</title>
        <authorList>
            <person name="Muszewska A."/>
            <person name="Okrasinska A."/>
            <person name="Steczkiewicz K."/>
            <person name="Drgas O."/>
            <person name="Orlowska M."/>
            <person name="Perlinska-Lenart U."/>
            <person name="Aleksandrzak-Piekarczyk T."/>
            <person name="Szatraj K."/>
            <person name="Zielenkiewicz U."/>
            <person name="Pilsyk S."/>
            <person name="Malc E."/>
            <person name="Mieczkowski P."/>
            <person name="Kruszewska J.S."/>
            <person name="Biernat P."/>
            <person name="Pawlowska J."/>
        </authorList>
    </citation>
    <scope>NUCLEOTIDE SEQUENCE</scope>
    <source>
        <strain evidence="6">WA0000067209</strain>
    </source>
</reference>
<dbReference type="PANTHER" id="PTHR46115">
    <property type="entry name" value="THIOREDOXIN-LIKE PROTEIN 1"/>
    <property type="match status" value="1"/>
</dbReference>
<dbReference type="InterPro" id="IPR013766">
    <property type="entry name" value="Thioredoxin_domain"/>
</dbReference>
<feature type="site" description="Contributes to redox potential value" evidence="3">
    <location>
        <position position="33"/>
    </location>
</feature>
<dbReference type="PROSITE" id="PS51352">
    <property type="entry name" value="THIOREDOXIN_2"/>
    <property type="match status" value="1"/>
</dbReference>
<protein>
    <recommendedName>
        <fullName evidence="2">Thioredoxin</fullName>
    </recommendedName>
</protein>